<reference evidence="2" key="1">
    <citation type="journal article" date="2019" name="Sci. Rep.">
        <title>Draft genome of Tanacetum cinerariifolium, the natural source of mosquito coil.</title>
        <authorList>
            <person name="Yamashiro T."/>
            <person name="Shiraishi A."/>
            <person name="Satake H."/>
            <person name="Nakayama K."/>
        </authorList>
    </citation>
    <scope>NUCLEOTIDE SEQUENCE</scope>
</reference>
<name>A0A699UU21_TANCI</name>
<comment type="caution">
    <text evidence="2">The sequence shown here is derived from an EMBL/GenBank/DDBJ whole genome shotgun (WGS) entry which is preliminary data.</text>
</comment>
<protein>
    <submittedName>
        <fullName evidence="2">Uncharacterized protein</fullName>
    </submittedName>
</protein>
<evidence type="ECO:0000313" key="2">
    <source>
        <dbReference type="EMBL" id="GFD24659.1"/>
    </source>
</evidence>
<sequence length="56" mass="6069">MLEVRAVDAEQEVQVPTQDDVVQENVTEEIADDVAQPTLPLPPSPIIPSTPPHQSP</sequence>
<feature type="compositionally biased region" description="Pro residues" evidence="1">
    <location>
        <begin position="39"/>
        <end position="56"/>
    </location>
</feature>
<accession>A0A699UU21</accession>
<feature type="region of interest" description="Disordered" evidence="1">
    <location>
        <begin position="31"/>
        <end position="56"/>
    </location>
</feature>
<evidence type="ECO:0000256" key="1">
    <source>
        <dbReference type="SAM" id="MobiDB-lite"/>
    </source>
</evidence>
<feature type="non-terminal residue" evidence="2">
    <location>
        <position position="56"/>
    </location>
</feature>
<proteinExistence type="predicted"/>
<dbReference type="AlphaFoldDB" id="A0A699UU21"/>
<gene>
    <name evidence="2" type="ORF">Tci_896628</name>
</gene>
<organism evidence="2">
    <name type="scientific">Tanacetum cinerariifolium</name>
    <name type="common">Dalmatian daisy</name>
    <name type="synonym">Chrysanthemum cinerariifolium</name>
    <dbReference type="NCBI Taxonomy" id="118510"/>
    <lineage>
        <taxon>Eukaryota</taxon>
        <taxon>Viridiplantae</taxon>
        <taxon>Streptophyta</taxon>
        <taxon>Embryophyta</taxon>
        <taxon>Tracheophyta</taxon>
        <taxon>Spermatophyta</taxon>
        <taxon>Magnoliopsida</taxon>
        <taxon>eudicotyledons</taxon>
        <taxon>Gunneridae</taxon>
        <taxon>Pentapetalae</taxon>
        <taxon>asterids</taxon>
        <taxon>campanulids</taxon>
        <taxon>Asterales</taxon>
        <taxon>Asteraceae</taxon>
        <taxon>Asteroideae</taxon>
        <taxon>Anthemideae</taxon>
        <taxon>Anthemidinae</taxon>
        <taxon>Tanacetum</taxon>
    </lineage>
</organism>
<dbReference type="EMBL" id="BKCJ011354137">
    <property type="protein sequence ID" value="GFD24659.1"/>
    <property type="molecule type" value="Genomic_DNA"/>
</dbReference>